<gene>
    <name evidence="1" type="ORF">O1G21_38950</name>
</gene>
<name>A0ABY7QEU1_9ACTN</name>
<dbReference type="Proteomes" id="UP001212821">
    <property type="component" value="Chromosome"/>
</dbReference>
<protein>
    <submittedName>
        <fullName evidence="1">Uncharacterized protein</fullName>
    </submittedName>
</protein>
<organism evidence="1 2">
    <name type="scientific">Kitasatospora cathayae</name>
    <dbReference type="NCBI Taxonomy" id="3004092"/>
    <lineage>
        <taxon>Bacteria</taxon>
        <taxon>Bacillati</taxon>
        <taxon>Actinomycetota</taxon>
        <taxon>Actinomycetes</taxon>
        <taxon>Kitasatosporales</taxon>
        <taxon>Streptomycetaceae</taxon>
        <taxon>Kitasatospora</taxon>
    </lineage>
</organism>
<sequence length="80" mass="9125">MISRERAVDLVEALLERERPTGAWARLIPELAVYRIADAVRAAGAMQHLRKQAPRTSLQETKAHLTIVRDGVNRPRNWRA</sequence>
<dbReference type="RefSeq" id="WP_270150528.1">
    <property type="nucleotide sequence ID" value="NZ_CP115450.1"/>
</dbReference>
<proteinExistence type="predicted"/>
<evidence type="ECO:0000313" key="2">
    <source>
        <dbReference type="Proteomes" id="UP001212821"/>
    </source>
</evidence>
<dbReference type="EMBL" id="CP115450">
    <property type="protein sequence ID" value="WBP91275.1"/>
    <property type="molecule type" value="Genomic_DNA"/>
</dbReference>
<keyword evidence="2" id="KW-1185">Reference proteome</keyword>
<evidence type="ECO:0000313" key="1">
    <source>
        <dbReference type="EMBL" id="WBP91275.1"/>
    </source>
</evidence>
<accession>A0ABY7QEU1</accession>
<reference evidence="2" key="1">
    <citation type="submission" date="2022-12" db="EMBL/GenBank/DDBJ databases">
        <authorList>
            <person name="Mo P."/>
        </authorList>
    </citation>
    <scope>NUCLEOTIDE SEQUENCE [LARGE SCALE GENOMIC DNA]</scope>
    <source>
        <strain evidence="2">HUAS 3-15</strain>
    </source>
</reference>